<dbReference type="Pfam" id="PF00106">
    <property type="entry name" value="adh_short"/>
    <property type="match status" value="1"/>
</dbReference>
<evidence type="ECO:0000256" key="2">
    <source>
        <dbReference type="ARBA" id="ARBA00022490"/>
    </source>
</evidence>
<proteinExistence type="evidence at transcript level"/>
<dbReference type="EMBL" id="AK417703">
    <property type="protein sequence ID" value="BAN20918.1"/>
    <property type="molecule type" value="mRNA"/>
</dbReference>
<sequence length="256" mass="28202">MTAWNKKSLCLVSGASQGIGREIAIQFAGKLPSGSTIILTARSENGLNETSSLISKANSSIITKIFPYDMSNPKEKDFTSLLSAFSPNDWEQFILVHNAGTEGTGRPVKDCSNPEEWQKYMSLNLYSMVLLTSAFLKTFKNDEKTIIVNITSLAAVQAIAGFGEYCVGKASREMYMKVLSAESPSLRLLNYSPGPVGTDMVDRCISKIDFSETRGMFEKMKTEGTLVKAPDTVKKLVNIIESGLPAYLRVDYFDRD</sequence>
<evidence type="ECO:0000256" key="1">
    <source>
        <dbReference type="ARBA" id="ARBA00004496"/>
    </source>
</evidence>
<keyword evidence="4" id="KW-0560">Oxidoreductase</keyword>
<dbReference type="PANTHER" id="PTHR44085:SF2">
    <property type="entry name" value="SEPIAPTERIN REDUCTASE"/>
    <property type="match status" value="1"/>
</dbReference>
<dbReference type="SUPFAM" id="SSF51735">
    <property type="entry name" value="NAD(P)-binding Rossmann-fold domains"/>
    <property type="match status" value="1"/>
</dbReference>
<dbReference type="PRINTS" id="PR00081">
    <property type="entry name" value="GDHRDH"/>
</dbReference>
<name>R4WDH3_RIPPE</name>
<organism evidence="5">
    <name type="scientific">Riptortus pedestris</name>
    <name type="common">Bean bug</name>
    <dbReference type="NCBI Taxonomy" id="329032"/>
    <lineage>
        <taxon>Eukaryota</taxon>
        <taxon>Metazoa</taxon>
        <taxon>Ecdysozoa</taxon>
        <taxon>Arthropoda</taxon>
        <taxon>Hexapoda</taxon>
        <taxon>Insecta</taxon>
        <taxon>Pterygota</taxon>
        <taxon>Neoptera</taxon>
        <taxon>Paraneoptera</taxon>
        <taxon>Hemiptera</taxon>
        <taxon>Heteroptera</taxon>
        <taxon>Panheteroptera</taxon>
        <taxon>Pentatomomorpha</taxon>
        <taxon>Coreoidea</taxon>
        <taxon>Alydidae</taxon>
        <taxon>Riptortus</taxon>
    </lineage>
</organism>
<keyword evidence="3" id="KW-0521">NADP</keyword>
<dbReference type="PANTHER" id="PTHR44085">
    <property type="entry name" value="SEPIAPTERIN REDUCTASE"/>
    <property type="match status" value="1"/>
</dbReference>
<evidence type="ECO:0000256" key="4">
    <source>
        <dbReference type="ARBA" id="ARBA00023002"/>
    </source>
</evidence>
<dbReference type="Gene3D" id="3.40.50.720">
    <property type="entry name" value="NAD(P)-binding Rossmann-like Domain"/>
    <property type="match status" value="1"/>
</dbReference>
<comment type="subcellular location">
    <subcellularLocation>
        <location evidence="1">Cytoplasm</location>
    </subcellularLocation>
</comment>
<protein>
    <submittedName>
        <fullName evidence="5">Short-chain dehydrogenase</fullName>
    </submittedName>
</protein>
<dbReference type="InterPro" id="IPR051721">
    <property type="entry name" value="Biopterin_syn/organic_redct"/>
</dbReference>
<reference evidence="5" key="1">
    <citation type="journal article" date="2013" name="PLoS ONE">
        <title>Gene expression in gut symbiotic organ of stinkbug affected by extracellular bacterial symbiont.</title>
        <authorList>
            <person name="Futahashi R."/>
            <person name="Tanaka K."/>
            <person name="Tanahashi M."/>
            <person name="Nikoh N."/>
            <person name="Kikuchi Y."/>
            <person name="Lee B.L."/>
            <person name="Fukatsu T."/>
        </authorList>
    </citation>
    <scope>NUCLEOTIDE SEQUENCE</scope>
    <source>
        <tissue evidence="5">Midgut</tissue>
    </source>
</reference>
<dbReference type="InterPro" id="IPR036291">
    <property type="entry name" value="NAD(P)-bd_dom_sf"/>
</dbReference>
<accession>R4WDH3</accession>
<keyword evidence="2" id="KW-0963">Cytoplasm</keyword>
<evidence type="ECO:0000256" key="3">
    <source>
        <dbReference type="ARBA" id="ARBA00022857"/>
    </source>
</evidence>
<dbReference type="AlphaFoldDB" id="R4WDH3"/>
<dbReference type="GO" id="GO:0004757">
    <property type="term" value="F:sepiapterin reductase (NADP+) activity"/>
    <property type="evidence" value="ECO:0007669"/>
    <property type="project" value="TreeGrafter"/>
</dbReference>
<evidence type="ECO:0000313" key="5">
    <source>
        <dbReference type="EMBL" id="BAN20918.1"/>
    </source>
</evidence>
<dbReference type="InterPro" id="IPR002347">
    <property type="entry name" value="SDR_fam"/>
</dbReference>
<dbReference type="GO" id="GO:0006729">
    <property type="term" value="P:tetrahydrobiopterin biosynthetic process"/>
    <property type="evidence" value="ECO:0007669"/>
    <property type="project" value="TreeGrafter"/>
</dbReference>
<dbReference type="GO" id="GO:0005737">
    <property type="term" value="C:cytoplasm"/>
    <property type="evidence" value="ECO:0007669"/>
    <property type="project" value="UniProtKB-SubCell"/>
</dbReference>